<dbReference type="PANTHER" id="PTHR10353:SF209">
    <property type="entry name" value="GALACTOLIPID GALACTOSYLTRANSFERASE SFR2, CHLOROPLASTIC"/>
    <property type="match status" value="1"/>
</dbReference>
<dbReference type="InterPro" id="IPR001360">
    <property type="entry name" value="Glyco_hydro_1"/>
</dbReference>
<evidence type="ECO:0000313" key="7">
    <source>
        <dbReference type="EMBL" id="OGE84461.1"/>
    </source>
</evidence>
<evidence type="ECO:0000256" key="4">
    <source>
        <dbReference type="PROSITE-ProRule" id="PRU10055"/>
    </source>
</evidence>
<dbReference type="PANTHER" id="PTHR10353">
    <property type="entry name" value="GLYCOSYL HYDROLASE"/>
    <property type="match status" value="1"/>
</dbReference>
<dbReference type="Pfam" id="PF00232">
    <property type="entry name" value="Glyco_hydro_1"/>
    <property type="match status" value="2"/>
</dbReference>
<dbReference type="Proteomes" id="UP000176339">
    <property type="component" value="Unassembled WGS sequence"/>
</dbReference>
<comment type="caution">
    <text evidence="7">The sequence shown here is derived from an EMBL/GenBank/DDBJ whole genome shotgun (WGS) entry which is preliminary data.</text>
</comment>
<proteinExistence type="inferred from homology"/>
<dbReference type="Gene3D" id="3.20.20.80">
    <property type="entry name" value="Glycosidases"/>
    <property type="match status" value="1"/>
</dbReference>
<name>A0A1F5P3K0_9BACT</name>
<evidence type="ECO:0000256" key="1">
    <source>
        <dbReference type="ARBA" id="ARBA00010838"/>
    </source>
</evidence>
<dbReference type="InterPro" id="IPR017853">
    <property type="entry name" value="GH"/>
</dbReference>
<keyword evidence="2 6" id="KW-0378">Hydrolase</keyword>
<dbReference type="PRINTS" id="PR00131">
    <property type="entry name" value="GLHYDRLASE1"/>
</dbReference>
<keyword evidence="3 6" id="KW-0326">Glycosidase</keyword>
<dbReference type="InterPro" id="IPR033132">
    <property type="entry name" value="GH_1_N_CS"/>
</dbReference>
<evidence type="ECO:0000256" key="3">
    <source>
        <dbReference type="ARBA" id="ARBA00023295"/>
    </source>
</evidence>
<evidence type="ECO:0000313" key="8">
    <source>
        <dbReference type="Proteomes" id="UP000176339"/>
    </source>
</evidence>
<dbReference type="InterPro" id="IPR018120">
    <property type="entry name" value="Glyco_hydro_1_AS"/>
</dbReference>
<evidence type="ECO:0000256" key="6">
    <source>
        <dbReference type="RuleBase" id="RU004468"/>
    </source>
</evidence>
<gene>
    <name evidence="7" type="ORF">A2846_00970</name>
</gene>
<evidence type="ECO:0008006" key="9">
    <source>
        <dbReference type="Google" id="ProtNLM"/>
    </source>
</evidence>
<dbReference type="EMBL" id="MFEN01000011">
    <property type="protein sequence ID" value="OGE84461.1"/>
    <property type="molecule type" value="Genomic_DNA"/>
</dbReference>
<accession>A0A1F5P3K0</accession>
<dbReference type="AlphaFoldDB" id="A0A1F5P3K0"/>
<evidence type="ECO:0000256" key="2">
    <source>
        <dbReference type="ARBA" id="ARBA00022801"/>
    </source>
</evidence>
<protein>
    <recommendedName>
        <fullName evidence="9">Beta-glucosidase</fullName>
    </recommendedName>
</protein>
<dbReference type="PROSITE" id="PS00653">
    <property type="entry name" value="GLYCOSYL_HYDROL_F1_2"/>
    <property type="match status" value="1"/>
</dbReference>
<dbReference type="GO" id="GO:0008422">
    <property type="term" value="F:beta-glucosidase activity"/>
    <property type="evidence" value="ECO:0007669"/>
    <property type="project" value="TreeGrafter"/>
</dbReference>
<organism evidence="7 8">
    <name type="scientific">Candidatus Doudnabacteria bacterium RIFCSPHIGHO2_01_FULL_49_9</name>
    <dbReference type="NCBI Taxonomy" id="1817827"/>
    <lineage>
        <taxon>Bacteria</taxon>
        <taxon>Candidatus Doudnaibacteriota</taxon>
    </lineage>
</organism>
<sequence>MTQNFLKFPKGFLWGAATSAYQVEGGIANNDWAVSDRVPRAGLACDHYHLYEEDFRLAKYLHHNAHRISLEWSRIEPEQGRFDEDALRHYHDVLSFLKRSGFTIFVTLHHFTNPLWFAALGGWESRSAAAHFTAYVKKVAETIGQLVDFWITVNEPKMYAGMAYAQGIWPPFKKDLLRPKRVYTRMLEAHNAAYAAIHSYYPEARVGFAQNIAWSEAERGGLLDRMAVRFADWLTYMALEKTQFDFIGLNHYMYYRVHLAFSWRNYLNISRGEKLTERGWAIHPEALYHVLLKLRQYKKPIYITENGIADSTDRYRADYIRDYLQAAHRAIAEGADLRGYLHWSLLDNFEWEDGFKWRFGLVAVDFKTQKRTIRESAFAYSHICQDNGIQLP</sequence>
<feature type="active site" description="Nucleophile" evidence="4">
    <location>
        <position position="305"/>
    </location>
</feature>
<dbReference type="GO" id="GO:0005975">
    <property type="term" value="P:carbohydrate metabolic process"/>
    <property type="evidence" value="ECO:0007669"/>
    <property type="project" value="InterPro"/>
</dbReference>
<dbReference type="PROSITE" id="PS00572">
    <property type="entry name" value="GLYCOSYL_HYDROL_F1_1"/>
    <property type="match status" value="1"/>
</dbReference>
<comment type="similarity">
    <text evidence="1 5">Belongs to the glycosyl hydrolase 1 family.</text>
</comment>
<reference evidence="7 8" key="1">
    <citation type="journal article" date="2016" name="Nat. Commun.">
        <title>Thousands of microbial genomes shed light on interconnected biogeochemical processes in an aquifer system.</title>
        <authorList>
            <person name="Anantharaman K."/>
            <person name="Brown C.T."/>
            <person name="Hug L.A."/>
            <person name="Sharon I."/>
            <person name="Castelle C.J."/>
            <person name="Probst A.J."/>
            <person name="Thomas B.C."/>
            <person name="Singh A."/>
            <person name="Wilkins M.J."/>
            <person name="Karaoz U."/>
            <person name="Brodie E.L."/>
            <person name="Williams K.H."/>
            <person name="Hubbard S.S."/>
            <person name="Banfield J.F."/>
        </authorList>
    </citation>
    <scope>NUCLEOTIDE SEQUENCE [LARGE SCALE GENOMIC DNA]</scope>
</reference>
<evidence type="ECO:0000256" key="5">
    <source>
        <dbReference type="RuleBase" id="RU003690"/>
    </source>
</evidence>
<dbReference type="SUPFAM" id="SSF51445">
    <property type="entry name" value="(Trans)glycosidases"/>
    <property type="match status" value="1"/>
</dbReference>